<evidence type="ECO:0000313" key="9">
    <source>
        <dbReference type="Proteomes" id="UP001152523"/>
    </source>
</evidence>
<comment type="subcellular location">
    <subcellularLocation>
        <location evidence="1">Membrane</location>
        <topology evidence="1">Multi-pass membrane protein</topology>
    </subcellularLocation>
</comment>
<keyword evidence="6 7" id="KW-0472">Membrane</keyword>
<dbReference type="GO" id="GO:0005345">
    <property type="term" value="F:purine nucleobase transmembrane transporter activity"/>
    <property type="evidence" value="ECO:0007669"/>
    <property type="project" value="UniProtKB-ARBA"/>
</dbReference>
<dbReference type="PANTHER" id="PTHR31376">
    <property type="entry name" value="OS09G0467300 PROTEIN-RELATED"/>
    <property type="match status" value="1"/>
</dbReference>
<feature type="transmembrane region" description="Helical" evidence="7">
    <location>
        <begin position="201"/>
        <end position="226"/>
    </location>
</feature>
<feature type="transmembrane region" description="Helical" evidence="7">
    <location>
        <begin position="136"/>
        <end position="155"/>
    </location>
</feature>
<keyword evidence="9" id="KW-1185">Reference proteome</keyword>
<feature type="transmembrane region" description="Helical" evidence="7">
    <location>
        <begin position="167"/>
        <end position="189"/>
    </location>
</feature>
<keyword evidence="4 7" id="KW-0812">Transmembrane</keyword>
<name>A0AAV0C5G9_9ASTE</name>
<organism evidence="8 9">
    <name type="scientific">Cuscuta epithymum</name>
    <dbReference type="NCBI Taxonomy" id="186058"/>
    <lineage>
        <taxon>Eukaryota</taxon>
        <taxon>Viridiplantae</taxon>
        <taxon>Streptophyta</taxon>
        <taxon>Embryophyta</taxon>
        <taxon>Tracheophyta</taxon>
        <taxon>Spermatophyta</taxon>
        <taxon>Magnoliopsida</taxon>
        <taxon>eudicotyledons</taxon>
        <taxon>Gunneridae</taxon>
        <taxon>Pentapetalae</taxon>
        <taxon>asterids</taxon>
        <taxon>lamiids</taxon>
        <taxon>Solanales</taxon>
        <taxon>Convolvulaceae</taxon>
        <taxon>Cuscuteae</taxon>
        <taxon>Cuscuta</taxon>
        <taxon>Cuscuta subgen. Cuscuta</taxon>
    </lineage>
</organism>
<evidence type="ECO:0000256" key="2">
    <source>
        <dbReference type="ARBA" id="ARBA00006213"/>
    </source>
</evidence>
<reference evidence="8" key="1">
    <citation type="submission" date="2022-07" db="EMBL/GenBank/DDBJ databases">
        <authorList>
            <person name="Macas J."/>
            <person name="Novak P."/>
            <person name="Neumann P."/>
        </authorList>
    </citation>
    <scope>NUCLEOTIDE SEQUENCE</scope>
</reference>
<evidence type="ECO:0000256" key="6">
    <source>
        <dbReference type="ARBA" id="ARBA00023136"/>
    </source>
</evidence>
<dbReference type="GO" id="GO:0016020">
    <property type="term" value="C:membrane"/>
    <property type="evidence" value="ECO:0007669"/>
    <property type="project" value="UniProtKB-SubCell"/>
</dbReference>
<dbReference type="GO" id="GO:0015211">
    <property type="term" value="F:purine nucleoside transmembrane transporter activity"/>
    <property type="evidence" value="ECO:0007669"/>
    <property type="project" value="InterPro"/>
</dbReference>
<keyword evidence="5 7" id="KW-1133">Transmembrane helix</keyword>
<sequence length="294" mass="32382">MKRLLLCLSSIILAVGVCGGPLLLRLYFLRGGHRIWFSSWLQTAGFPIIFIPLLISYHRRRRGGENPKTTTTLFQISPCLSICAALIGVLVGADNYAYSYGMAKLPVSTSSLVSATQLAFTAAFAFLLVKQKFTAFSVNAVVLLTLGAVVLGVHAGNDRPHGEPKNAYTVGFVLTVVAAALYGLILPLVELSYAKAKQTISLSLVLEYQVIMSFVATVFSTIGMLINKDFEIWSRISMVRPSALQVIQHGHLLYGCKWIVPKSYKGSPRHCIRLYRDDLDRMTESQVVHEILSD</sequence>
<evidence type="ECO:0000256" key="7">
    <source>
        <dbReference type="SAM" id="Phobius"/>
    </source>
</evidence>
<evidence type="ECO:0000313" key="8">
    <source>
        <dbReference type="EMBL" id="CAH9066997.1"/>
    </source>
</evidence>
<dbReference type="SUPFAM" id="SSF103481">
    <property type="entry name" value="Multidrug resistance efflux transporter EmrE"/>
    <property type="match status" value="1"/>
</dbReference>
<accession>A0AAV0C5G9</accession>
<feature type="transmembrane region" description="Helical" evidence="7">
    <location>
        <begin position="69"/>
        <end position="91"/>
    </location>
</feature>
<comment type="similarity">
    <text evidence="2">Belongs to the purine permeases (TC 2.A.7.14) family.</text>
</comment>
<dbReference type="InterPro" id="IPR037185">
    <property type="entry name" value="EmrE-like"/>
</dbReference>
<evidence type="ECO:0000256" key="3">
    <source>
        <dbReference type="ARBA" id="ARBA00022448"/>
    </source>
</evidence>
<dbReference type="Pfam" id="PF16913">
    <property type="entry name" value="PUNUT"/>
    <property type="match status" value="1"/>
</dbReference>
<feature type="transmembrane region" description="Helical" evidence="7">
    <location>
        <begin position="35"/>
        <end position="57"/>
    </location>
</feature>
<dbReference type="InterPro" id="IPR030182">
    <property type="entry name" value="PUP_plant"/>
</dbReference>
<dbReference type="EMBL" id="CAMAPF010000012">
    <property type="protein sequence ID" value="CAH9066997.1"/>
    <property type="molecule type" value="Genomic_DNA"/>
</dbReference>
<feature type="transmembrane region" description="Helical" evidence="7">
    <location>
        <begin position="111"/>
        <end position="129"/>
    </location>
</feature>
<evidence type="ECO:0000256" key="4">
    <source>
        <dbReference type="ARBA" id="ARBA00022692"/>
    </source>
</evidence>
<dbReference type="AlphaFoldDB" id="A0AAV0C5G9"/>
<protein>
    <recommendedName>
        <fullName evidence="10">WAT1-related protein</fullName>
    </recommendedName>
</protein>
<proteinExistence type="inferred from homology"/>
<keyword evidence="3" id="KW-0813">Transport</keyword>
<evidence type="ECO:0008006" key="10">
    <source>
        <dbReference type="Google" id="ProtNLM"/>
    </source>
</evidence>
<evidence type="ECO:0000256" key="5">
    <source>
        <dbReference type="ARBA" id="ARBA00022989"/>
    </source>
</evidence>
<dbReference type="PANTHER" id="PTHR31376:SF1">
    <property type="entry name" value="PURINE PERMEASE 2"/>
    <property type="match status" value="1"/>
</dbReference>
<gene>
    <name evidence="8" type="ORF">CEPIT_LOCUS2504</name>
</gene>
<dbReference type="Proteomes" id="UP001152523">
    <property type="component" value="Unassembled WGS sequence"/>
</dbReference>
<evidence type="ECO:0000256" key="1">
    <source>
        <dbReference type="ARBA" id="ARBA00004141"/>
    </source>
</evidence>
<comment type="caution">
    <text evidence="8">The sequence shown here is derived from an EMBL/GenBank/DDBJ whole genome shotgun (WGS) entry which is preliminary data.</text>
</comment>